<dbReference type="PATRIC" id="fig|1397108.4.peg.4"/>
<dbReference type="AlphaFoldDB" id="A0A0P0A194"/>
<dbReference type="RefSeq" id="WP_062214527.1">
    <property type="nucleotide sequence ID" value="NZ_CP012023.1"/>
</dbReference>
<reference evidence="1 2" key="1">
    <citation type="submission" date="2015-05" db="EMBL/GenBank/DDBJ databases">
        <authorList>
            <person name="Wang D.B."/>
            <person name="Wang M."/>
        </authorList>
    </citation>
    <scope>NUCLEOTIDE SEQUENCE [LARGE SCALE GENOMIC DNA]</scope>
    <source>
        <strain evidence="1 2">IMCC 12053</strain>
    </source>
</reference>
<dbReference type="STRING" id="1397108.IMCC12053_4"/>
<protein>
    <submittedName>
        <fullName evidence="1">Uncharacterized protein</fullName>
    </submittedName>
</protein>
<evidence type="ECO:0000313" key="1">
    <source>
        <dbReference type="EMBL" id="ALI53954.1"/>
    </source>
</evidence>
<dbReference type="KEGG" id="cmar:IMCC12053_4"/>
<sequence>MKTSLQFFKDMGVCDGAYAVLARVFGQAGVDVFDYAQGYQVMLGMMDQLEIEAAQSGEPGHDTAQGWLEWCYELRNRPEAIMYFGDQIEEDLFRTADGHLHETLDAARNHDRRRYAELRKDHAAARVINGVRFGEGGAETWEVVDPAQGELAGFDAFVWHDSTTGLNHRTDSAAEAVTFNAAQAKTLDAIDAAERAARIERRVTDESGAFSVWIGIEEGRKGG</sequence>
<accession>A0A0P0A194</accession>
<proteinExistence type="predicted"/>
<organism evidence="1 2">
    <name type="scientific">Celeribacter marinus</name>
    <dbReference type="NCBI Taxonomy" id="1397108"/>
    <lineage>
        <taxon>Bacteria</taxon>
        <taxon>Pseudomonadati</taxon>
        <taxon>Pseudomonadota</taxon>
        <taxon>Alphaproteobacteria</taxon>
        <taxon>Rhodobacterales</taxon>
        <taxon>Roseobacteraceae</taxon>
        <taxon>Celeribacter</taxon>
    </lineage>
</organism>
<dbReference type="OrthoDB" id="7839608at2"/>
<gene>
    <name evidence="1" type="ORF">IMCC12053_4</name>
</gene>
<dbReference type="EMBL" id="CP012023">
    <property type="protein sequence ID" value="ALI53954.1"/>
    <property type="molecule type" value="Genomic_DNA"/>
</dbReference>
<evidence type="ECO:0000313" key="2">
    <source>
        <dbReference type="Proteomes" id="UP000064920"/>
    </source>
</evidence>
<name>A0A0P0A194_9RHOB</name>
<keyword evidence="2" id="KW-1185">Reference proteome</keyword>
<dbReference type="Proteomes" id="UP000064920">
    <property type="component" value="Chromosome"/>
</dbReference>